<evidence type="ECO:0000313" key="3">
    <source>
        <dbReference type="Proteomes" id="UP000003240"/>
    </source>
</evidence>
<dbReference type="AlphaFoldDB" id="F7NMU1"/>
<dbReference type="eggNOG" id="COG2851">
    <property type="taxonomic scope" value="Bacteria"/>
</dbReference>
<dbReference type="STRING" id="1009370.ALO_17111"/>
<keyword evidence="1" id="KW-0472">Membrane</keyword>
<reference evidence="2 3" key="1">
    <citation type="journal article" date="2011" name="EMBO J.">
        <title>Structural diversity of bacterial flagellar motors.</title>
        <authorList>
            <person name="Chen S."/>
            <person name="Beeby M."/>
            <person name="Murphy G.E."/>
            <person name="Leadbetter J.R."/>
            <person name="Hendrixson D.R."/>
            <person name="Briegel A."/>
            <person name="Li Z."/>
            <person name="Shi J."/>
            <person name="Tocheva E.I."/>
            <person name="Muller A."/>
            <person name="Dobro M.J."/>
            <person name="Jensen G.J."/>
        </authorList>
    </citation>
    <scope>NUCLEOTIDE SEQUENCE [LARGE SCALE GENOMIC DNA]</scope>
    <source>
        <strain evidence="2 3">DSM 6540</strain>
    </source>
</reference>
<organism evidence="2 3">
    <name type="scientific">Acetonema longum DSM 6540</name>
    <dbReference type="NCBI Taxonomy" id="1009370"/>
    <lineage>
        <taxon>Bacteria</taxon>
        <taxon>Bacillati</taxon>
        <taxon>Bacillota</taxon>
        <taxon>Negativicutes</taxon>
        <taxon>Acetonemataceae</taxon>
        <taxon>Acetonema</taxon>
    </lineage>
</organism>
<protein>
    <submittedName>
        <fullName evidence="2">Citrate transporter</fullName>
    </submittedName>
</protein>
<feature type="transmembrane region" description="Helical" evidence="1">
    <location>
        <begin position="29"/>
        <end position="50"/>
    </location>
</feature>
<accession>F7NMU1</accession>
<name>F7NMU1_9FIRM</name>
<dbReference type="EMBL" id="AFGF01000191">
    <property type="protein sequence ID" value="EGO62635.1"/>
    <property type="molecule type" value="Genomic_DNA"/>
</dbReference>
<keyword evidence="1" id="KW-1133">Transmembrane helix</keyword>
<feature type="transmembrane region" description="Helical" evidence="1">
    <location>
        <begin position="62"/>
        <end position="83"/>
    </location>
</feature>
<keyword evidence="3" id="KW-1185">Reference proteome</keyword>
<sequence>MLSLLGFLTVFIFLYLIMSKRMSVTAALIIVPVITALIGGFGASIGKMILDGIIKVAPTGIMLMFAIFYFGLMLEVGMFAPLVERLVRLVKGDPLRSCWQQRF</sequence>
<evidence type="ECO:0000256" key="1">
    <source>
        <dbReference type="SAM" id="Phobius"/>
    </source>
</evidence>
<proteinExistence type="predicted"/>
<dbReference type="Proteomes" id="UP000003240">
    <property type="component" value="Unassembled WGS sequence"/>
</dbReference>
<keyword evidence="1" id="KW-0812">Transmembrane</keyword>
<dbReference type="RefSeq" id="WP_004098027.1">
    <property type="nucleotide sequence ID" value="NZ_AFGF01000191.1"/>
</dbReference>
<comment type="caution">
    <text evidence="2">The sequence shown here is derived from an EMBL/GenBank/DDBJ whole genome shotgun (WGS) entry which is preliminary data.</text>
</comment>
<gene>
    <name evidence="2" type="ORF">ALO_17111</name>
</gene>
<evidence type="ECO:0000313" key="2">
    <source>
        <dbReference type="EMBL" id="EGO62635.1"/>
    </source>
</evidence>